<dbReference type="Gramene" id="Solyc05g013345.1.1">
    <property type="protein sequence ID" value="Solyc05g013345.1.1"/>
    <property type="gene ID" value="Solyc05g013345.1"/>
</dbReference>
<sequence length="358" mass="39364">MAGSHSRSPITAAEQAALPSSMSIATVTNHWEVQYARFIVCPASPHSSHSSLISLSSIGRKDGKRGKWISSASIVSLKLRTSSFDPNGGFILVVSLGGKVILLIVKISRAQRNAEAIMYRFKCIIETIAGGPMLEEHYISRLMFSWPQVSCVSGFPARGSRAILVSYRDSVGQALSRSLKLPSCNIQKFILRFLTIYEIENFMNVLKGKLDNANPQLIPCAEFDSAISSQSEFNPLDGASHRCGFLRENKGWICAASGDSAPNYMPLNLAPEFSQDSHKEETKLSREADEILSAFPPSFTSFLTNCCPEIDQVAAQSSMTKEVDLKDQIAKYLEDSSFQDMLVKIEKVIHELGDNTVL</sequence>
<accession>A0A3Q7H8U7</accession>
<dbReference type="EnsemblPlants" id="Solyc05g013345.1.1">
    <property type="protein sequence ID" value="Solyc05g013345.1.1"/>
    <property type="gene ID" value="Solyc05g013345.1"/>
</dbReference>
<dbReference type="OMA" id="NFQSNFA"/>
<evidence type="ECO:0000313" key="3">
    <source>
        <dbReference type="Proteomes" id="UP000004994"/>
    </source>
</evidence>
<dbReference type="Pfam" id="PF25349">
    <property type="entry name" value="PH_PHS1"/>
    <property type="match status" value="1"/>
</dbReference>
<dbReference type="AlphaFoldDB" id="A0A3Q7H8U7"/>
<dbReference type="InterPro" id="IPR057619">
    <property type="entry name" value="PH_PHS1"/>
</dbReference>
<organism evidence="2">
    <name type="scientific">Solanum lycopersicum</name>
    <name type="common">Tomato</name>
    <name type="synonym">Lycopersicon esculentum</name>
    <dbReference type="NCBI Taxonomy" id="4081"/>
    <lineage>
        <taxon>Eukaryota</taxon>
        <taxon>Viridiplantae</taxon>
        <taxon>Streptophyta</taxon>
        <taxon>Embryophyta</taxon>
        <taxon>Tracheophyta</taxon>
        <taxon>Spermatophyta</taxon>
        <taxon>Magnoliopsida</taxon>
        <taxon>eudicotyledons</taxon>
        <taxon>Gunneridae</taxon>
        <taxon>Pentapetalae</taxon>
        <taxon>asterids</taxon>
        <taxon>lamiids</taxon>
        <taxon>Solanales</taxon>
        <taxon>Solanaceae</taxon>
        <taxon>Solanoideae</taxon>
        <taxon>Solaneae</taxon>
        <taxon>Solanum</taxon>
        <taxon>Solanum subgen. Lycopersicon</taxon>
    </lineage>
</organism>
<dbReference type="STRING" id="4081.A0A3Q7H8U7"/>
<proteinExistence type="predicted"/>
<evidence type="ECO:0000259" key="1">
    <source>
        <dbReference type="Pfam" id="PF25349"/>
    </source>
</evidence>
<keyword evidence="3" id="KW-1185">Reference proteome</keyword>
<name>A0A3Q7H8U7_SOLLC</name>
<feature type="domain" description="Poor homologous synapsis 1 PH" evidence="1">
    <location>
        <begin position="30"/>
        <end position="215"/>
    </location>
</feature>
<protein>
    <recommendedName>
        <fullName evidence="1">Poor homologous synapsis 1 PH domain-containing protein</fullName>
    </recommendedName>
</protein>
<dbReference type="InParanoid" id="A0A3Q7H8U7"/>
<dbReference type="FunCoup" id="A0A3Q7H8U7">
    <property type="interactions" value="6"/>
</dbReference>
<reference evidence="2" key="2">
    <citation type="submission" date="2019-01" db="UniProtKB">
        <authorList>
            <consortium name="EnsemblPlants"/>
        </authorList>
    </citation>
    <scope>IDENTIFICATION</scope>
    <source>
        <strain evidence="2">cv. Heinz 1706</strain>
    </source>
</reference>
<dbReference type="Proteomes" id="UP000004994">
    <property type="component" value="Chromosome 5"/>
</dbReference>
<evidence type="ECO:0000313" key="2">
    <source>
        <dbReference type="EnsemblPlants" id="Solyc05g013345.1.1"/>
    </source>
</evidence>
<reference evidence="2" key="1">
    <citation type="journal article" date="2012" name="Nature">
        <title>The tomato genome sequence provides insights into fleshy fruit evolution.</title>
        <authorList>
            <consortium name="Tomato Genome Consortium"/>
        </authorList>
    </citation>
    <scope>NUCLEOTIDE SEQUENCE [LARGE SCALE GENOMIC DNA]</scope>
    <source>
        <strain evidence="2">cv. Heinz 1706</strain>
    </source>
</reference>